<dbReference type="InterPro" id="IPR036249">
    <property type="entry name" value="Thioredoxin-like_sf"/>
</dbReference>
<evidence type="ECO:0000313" key="7">
    <source>
        <dbReference type="EMBL" id="SMA41905.1"/>
    </source>
</evidence>
<evidence type="ECO:0000256" key="2">
    <source>
        <dbReference type="ARBA" id="ARBA00007758"/>
    </source>
</evidence>
<dbReference type="InterPro" id="IPR013766">
    <property type="entry name" value="Thioredoxin_domain"/>
</dbReference>
<dbReference type="PANTHER" id="PTHR42852:SF6">
    <property type="entry name" value="THIOL:DISULFIDE INTERCHANGE PROTEIN DSBE"/>
    <property type="match status" value="1"/>
</dbReference>
<keyword evidence="5" id="KW-0676">Redox-active center</keyword>
<dbReference type="PROSITE" id="PS00194">
    <property type="entry name" value="THIOREDOXIN_1"/>
    <property type="match status" value="1"/>
</dbReference>
<gene>
    <name evidence="7" type="primary">dsbE</name>
    <name evidence="7" type="ORF">EHSB41UT_01354</name>
</gene>
<dbReference type="GO" id="GO:0017004">
    <property type="term" value="P:cytochrome complex assembly"/>
    <property type="evidence" value="ECO:0007669"/>
    <property type="project" value="UniProtKB-KW"/>
</dbReference>
<dbReference type="Pfam" id="PF08534">
    <property type="entry name" value="Redoxin"/>
    <property type="match status" value="1"/>
</dbReference>
<dbReference type="InterPro" id="IPR017937">
    <property type="entry name" value="Thioredoxin_CS"/>
</dbReference>
<name>A0A1X7AHN5_9GAMM</name>
<comment type="similarity">
    <text evidence="2">Belongs to the thioredoxin family. DsbE subfamily.</text>
</comment>
<keyword evidence="4" id="KW-1015">Disulfide bond</keyword>
<evidence type="ECO:0000313" key="8">
    <source>
        <dbReference type="Proteomes" id="UP000196573"/>
    </source>
</evidence>
<dbReference type="InterPro" id="IPR013740">
    <property type="entry name" value="Redoxin"/>
</dbReference>
<sequence>MKRLLMVLPLILVLALGALFYGSLGRDESIPSALISKPFPAFELPVLGQDGEMMTEKDLQGQISLVNVWATWCPTCYVEHPYFMELGKQGVVIFGMNYKDDEAKAEKWLADLGDPYTTTFVDKVGRLGIDLGVRGAPETFLVDDKGVIRYKHEGELNERVWKNTFQPLLAELKVEHGGGQ</sequence>
<dbReference type="InterPro" id="IPR004799">
    <property type="entry name" value="Periplasmic_diS_OxRdtase_DsbE"/>
</dbReference>
<organism evidence="7 8">
    <name type="scientific">Parendozoicomonas haliclonae</name>
    <dbReference type="NCBI Taxonomy" id="1960125"/>
    <lineage>
        <taxon>Bacteria</taxon>
        <taxon>Pseudomonadati</taxon>
        <taxon>Pseudomonadota</taxon>
        <taxon>Gammaproteobacteria</taxon>
        <taxon>Oceanospirillales</taxon>
        <taxon>Endozoicomonadaceae</taxon>
        <taxon>Parendozoicomonas</taxon>
    </lineage>
</organism>
<evidence type="ECO:0000256" key="1">
    <source>
        <dbReference type="ARBA" id="ARBA00004383"/>
    </source>
</evidence>
<dbReference type="Proteomes" id="UP000196573">
    <property type="component" value="Unassembled WGS sequence"/>
</dbReference>
<dbReference type="EMBL" id="FWPT01000003">
    <property type="protein sequence ID" value="SMA41905.1"/>
    <property type="molecule type" value="Genomic_DNA"/>
</dbReference>
<dbReference type="NCBIfam" id="TIGR00385">
    <property type="entry name" value="dsbE"/>
    <property type="match status" value="1"/>
</dbReference>
<dbReference type="SUPFAM" id="SSF52833">
    <property type="entry name" value="Thioredoxin-like"/>
    <property type="match status" value="1"/>
</dbReference>
<evidence type="ECO:0000256" key="5">
    <source>
        <dbReference type="ARBA" id="ARBA00023284"/>
    </source>
</evidence>
<dbReference type="InterPro" id="IPR050553">
    <property type="entry name" value="Thioredoxin_ResA/DsbE_sf"/>
</dbReference>
<dbReference type="GO" id="GO:0015036">
    <property type="term" value="F:disulfide oxidoreductase activity"/>
    <property type="evidence" value="ECO:0007669"/>
    <property type="project" value="InterPro"/>
</dbReference>
<dbReference type="OrthoDB" id="9799347at2"/>
<keyword evidence="3" id="KW-0201">Cytochrome c-type biogenesis</keyword>
<feature type="domain" description="Thioredoxin" evidence="6">
    <location>
        <begin position="33"/>
        <end position="170"/>
    </location>
</feature>
<evidence type="ECO:0000259" key="6">
    <source>
        <dbReference type="PROSITE" id="PS51352"/>
    </source>
</evidence>
<reference evidence="7 8" key="1">
    <citation type="submission" date="2017-03" db="EMBL/GenBank/DDBJ databases">
        <authorList>
            <person name="Afonso C.L."/>
            <person name="Miller P.J."/>
            <person name="Scott M.A."/>
            <person name="Spackman E."/>
            <person name="Goraichik I."/>
            <person name="Dimitrov K.M."/>
            <person name="Suarez D.L."/>
            <person name="Swayne D.E."/>
        </authorList>
    </citation>
    <scope>NUCLEOTIDE SEQUENCE [LARGE SCALE GENOMIC DNA]</scope>
    <source>
        <strain evidence="7">SB41UT1</strain>
    </source>
</reference>
<dbReference type="PANTHER" id="PTHR42852">
    <property type="entry name" value="THIOL:DISULFIDE INTERCHANGE PROTEIN DSBE"/>
    <property type="match status" value="1"/>
</dbReference>
<dbReference type="GO" id="GO:0030288">
    <property type="term" value="C:outer membrane-bounded periplasmic space"/>
    <property type="evidence" value="ECO:0007669"/>
    <property type="project" value="InterPro"/>
</dbReference>
<evidence type="ECO:0000256" key="3">
    <source>
        <dbReference type="ARBA" id="ARBA00022748"/>
    </source>
</evidence>
<dbReference type="GO" id="GO:0005886">
    <property type="term" value="C:plasma membrane"/>
    <property type="evidence" value="ECO:0007669"/>
    <property type="project" value="UniProtKB-SubCell"/>
</dbReference>
<dbReference type="RefSeq" id="WP_087108211.1">
    <property type="nucleotide sequence ID" value="NZ_CBCSCN010000009.1"/>
</dbReference>
<dbReference type="CDD" id="cd03010">
    <property type="entry name" value="TlpA_like_DsbE"/>
    <property type="match status" value="1"/>
</dbReference>
<accession>A0A1X7AHN5</accession>
<dbReference type="Gene3D" id="3.40.30.10">
    <property type="entry name" value="Glutaredoxin"/>
    <property type="match status" value="1"/>
</dbReference>
<protein>
    <submittedName>
        <fullName evidence="7">Thiol:disulfide interchange protein DsbE</fullName>
    </submittedName>
</protein>
<evidence type="ECO:0000256" key="4">
    <source>
        <dbReference type="ARBA" id="ARBA00023157"/>
    </source>
</evidence>
<keyword evidence="8" id="KW-1185">Reference proteome</keyword>
<dbReference type="AlphaFoldDB" id="A0A1X7AHN5"/>
<dbReference type="PROSITE" id="PS51352">
    <property type="entry name" value="THIOREDOXIN_2"/>
    <property type="match status" value="1"/>
</dbReference>
<proteinExistence type="inferred from homology"/>
<comment type="subcellular location">
    <subcellularLocation>
        <location evidence="1">Cell inner membrane</location>
        <topology evidence="1">Single-pass membrane protein</topology>
        <orientation evidence="1">Periplasmic side</orientation>
    </subcellularLocation>
</comment>